<keyword evidence="1" id="KW-0812">Transmembrane</keyword>
<sequence>MSEAERGPGMREQIASMWGDWDVTTPRPRRMPQVQLQLGRSVPAWLVRGLAGLLVAVAGVLVASGVMQLVAALVLAVGVAVSRSGVLPGTSVALLLVALVTRLPGEPGLVTVSGHPLVTAALLLVLHAMVFLSQKTTELGAGARIELAALAAGLPAAAAIQGFAQLLGVVVAVAGDAGDGLTWLAVVALVALVALVWTGLRALRRQE</sequence>
<feature type="transmembrane region" description="Helical" evidence="1">
    <location>
        <begin position="145"/>
        <end position="174"/>
    </location>
</feature>
<evidence type="ECO:0000256" key="1">
    <source>
        <dbReference type="SAM" id="Phobius"/>
    </source>
</evidence>
<name>A0A9D2EC79_9MICO</name>
<dbReference type="AlphaFoldDB" id="A0A9D2EC79"/>
<dbReference type="Proteomes" id="UP000824037">
    <property type="component" value="Unassembled WGS sequence"/>
</dbReference>
<proteinExistence type="predicted"/>
<comment type="caution">
    <text evidence="2">The sequence shown here is derived from an EMBL/GenBank/DDBJ whole genome shotgun (WGS) entry which is preliminary data.</text>
</comment>
<feature type="transmembrane region" description="Helical" evidence="1">
    <location>
        <begin position="85"/>
        <end position="103"/>
    </location>
</feature>
<organism evidence="2 3">
    <name type="scientific">Candidatus Ruania gallistercoris</name>
    <dbReference type="NCBI Taxonomy" id="2838746"/>
    <lineage>
        <taxon>Bacteria</taxon>
        <taxon>Bacillati</taxon>
        <taxon>Actinomycetota</taxon>
        <taxon>Actinomycetes</taxon>
        <taxon>Micrococcales</taxon>
        <taxon>Ruaniaceae</taxon>
        <taxon>Ruania</taxon>
    </lineage>
</organism>
<gene>
    <name evidence="2" type="ORF">H9815_04850</name>
</gene>
<evidence type="ECO:0000313" key="2">
    <source>
        <dbReference type="EMBL" id="HIZ35083.1"/>
    </source>
</evidence>
<reference evidence="2" key="1">
    <citation type="journal article" date="2021" name="PeerJ">
        <title>Extensive microbial diversity within the chicken gut microbiome revealed by metagenomics and culture.</title>
        <authorList>
            <person name="Gilroy R."/>
            <person name="Ravi A."/>
            <person name="Getino M."/>
            <person name="Pursley I."/>
            <person name="Horton D.L."/>
            <person name="Alikhan N.F."/>
            <person name="Baker D."/>
            <person name="Gharbi K."/>
            <person name="Hall N."/>
            <person name="Watson M."/>
            <person name="Adriaenssens E.M."/>
            <person name="Foster-Nyarko E."/>
            <person name="Jarju S."/>
            <person name="Secka A."/>
            <person name="Antonio M."/>
            <person name="Oren A."/>
            <person name="Chaudhuri R.R."/>
            <person name="La Ragione R."/>
            <person name="Hildebrand F."/>
            <person name="Pallen M.J."/>
        </authorList>
    </citation>
    <scope>NUCLEOTIDE SEQUENCE</scope>
    <source>
        <strain evidence="2">ChiGjej4B4-7305</strain>
    </source>
</reference>
<feature type="transmembrane region" description="Helical" evidence="1">
    <location>
        <begin position="50"/>
        <end position="78"/>
    </location>
</feature>
<keyword evidence="1" id="KW-1133">Transmembrane helix</keyword>
<protein>
    <submittedName>
        <fullName evidence="2">Uncharacterized protein</fullName>
    </submittedName>
</protein>
<evidence type="ECO:0000313" key="3">
    <source>
        <dbReference type="Proteomes" id="UP000824037"/>
    </source>
</evidence>
<accession>A0A9D2EC79</accession>
<keyword evidence="1" id="KW-0472">Membrane</keyword>
<feature type="transmembrane region" description="Helical" evidence="1">
    <location>
        <begin position="115"/>
        <end position="133"/>
    </location>
</feature>
<feature type="transmembrane region" description="Helical" evidence="1">
    <location>
        <begin position="180"/>
        <end position="200"/>
    </location>
</feature>
<reference evidence="2" key="2">
    <citation type="submission" date="2021-04" db="EMBL/GenBank/DDBJ databases">
        <authorList>
            <person name="Gilroy R."/>
        </authorList>
    </citation>
    <scope>NUCLEOTIDE SEQUENCE</scope>
    <source>
        <strain evidence="2">ChiGjej4B4-7305</strain>
    </source>
</reference>
<dbReference type="EMBL" id="DXBY01000078">
    <property type="protein sequence ID" value="HIZ35083.1"/>
    <property type="molecule type" value="Genomic_DNA"/>
</dbReference>